<evidence type="ECO:0000313" key="5">
    <source>
        <dbReference type="EMBL" id="CAG8484286.1"/>
    </source>
</evidence>
<dbReference type="GO" id="GO:0005576">
    <property type="term" value="C:extracellular region"/>
    <property type="evidence" value="ECO:0007669"/>
    <property type="project" value="UniProtKB-SubCell"/>
</dbReference>
<organism evidence="5 6">
    <name type="scientific">Funneliformis caledonium</name>
    <dbReference type="NCBI Taxonomy" id="1117310"/>
    <lineage>
        <taxon>Eukaryota</taxon>
        <taxon>Fungi</taxon>
        <taxon>Fungi incertae sedis</taxon>
        <taxon>Mucoromycota</taxon>
        <taxon>Glomeromycotina</taxon>
        <taxon>Glomeromycetes</taxon>
        <taxon>Glomerales</taxon>
        <taxon>Glomeraceae</taxon>
        <taxon>Funneliformis</taxon>
    </lineage>
</organism>
<comment type="caution">
    <text evidence="5">The sequence shown here is derived from an EMBL/GenBank/DDBJ whole genome shotgun (WGS) entry which is preliminary data.</text>
</comment>
<dbReference type="AlphaFoldDB" id="A0A9N8ZA21"/>
<reference evidence="5" key="1">
    <citation type="submission" date="2021-06" db="EMBL/GenBank/DDBJ databases">
        <authorList>
            <person name="Kallberg Y."/>
            <person name="Tangrot J."/>
            <person name="Rosling A."/>
        </authorList>
    </citation>
    <scope>NUCLEOTIDE SEQUENCE</scope>
    <source>
        <strain evidence="5">UK204</strain>
    </source>
</reference>
<dbReference type="EMBL" id="CAJVPQ010000470">
    <property type="protein sequence ID" value="CAG8484286.1"/>
    <property type="molecule type" value="Genomic_DNA"/>
</dbReference>
<feature type="non-terminal residue" evidence="5">
    <location>
        <position position="1"/>
    </location>
</feature>
<dbReference type="Proteomes" id="UP000789570">
    <property type="component" value="Unassembled WGS sequence"/>
</dbReference>
<comment type="subcellular location">
    <subcellularLocation>
        <location evidence="1">Host cell</location>
    </subcellularLocation>
    <subcellularLocation>
        <location evidence="2">Secreted</location>
    </subcellularLocation>
</comment>
<sequence>DVLASAFPVKIDKEETIDELKDVIKEEIVVPDAKGLKICKVKIPDDNDEKLANLLLNDRD</sequence>
<evidence type="ECO:0000313" key="6">
    <source>
        <dbReference type="Proteomes" id="UP000789570"/>
    </source>
</evidence>
<dbReference type="GO" id="GO:0043657">
    <property type="term" value="C:host cell"/>
    <property type="evidence" value="ECO:0007669"/>
    <property type="project" value="UniProtKB-SubCell"/>
</dbReference>
<dbReference type="OrthoDB" id="2304312at2759"/>
<evidence type="ECO:0000259" key="4">
    <source>
        <dbReference type="Pfam" id="PF20147"/>
    </source>
</evidence>
<proteinExistence type="predicted"/>
<evidence type="ECO:0000256" key="2">
    <source>
        <dbReference type="ARBA" id="ARBA00004613"/>
    </source>
</evidence>
<evidence type="ECO:0000256" key="3">
    <source>
        <dbReference type="ARBA" id="ARBA00022525"/>
    </source>
</evidence>
<dbReference type="InterPro" id="IPR045379">
    <property type="entry name" value="Crinkler_N"/>
</dbReference>
<name>A0A9N8ZA21_9GLOM</name>
<keyword evidence="3" id="KW-0964">Secreted</keyword>
<keyword evidence="6" id="KW-1185">Reference proteome</keyword>
<feature type="domain" description="Crinkler effector protein N-terminal" evidence="4">
    <location>
        <begin position="5"/>
        <end position="52"/>
    </location>
</feature>
<gene>
    <name evidence="5" type="ORF">FCALED_LOCUS2874</name>
</gene>
<accession>A0A9N8ZA21</accession>
<dbReference type="Pfam" id="PF20147">
    <property type="entry name" value="Crinkler"/>
    <property type="match status" value="1"/>
</dbReference>
<evidence type="ECO:0000256" key="1">
    <source>
        <dbReference type="ARBA" id="ARBA00004340"/>
    </source>
</evidence>
<protein>
    <submittedName>
        <fullName evidence="5">13314_t:CDS:1</fullName>
    </submittedName>
</protein>